<organism evidence="2 3">
    <name type="scientific">Oceanibacterium hippocampi</name>
    <dbReference type="NCBI Taxonomy" id="745714"/>
    <lineage>
        <taxon>Bacteria</taxon>
        <taxon>Pseudomonadati</taxon>
        <taxon>Pseudomonadota</taxon>
        <taxon>Alphaproteobacteria</taxon>
        <taxon>Sneathiellales</taxon>
        <taxon>Sneathiellaceae</taxon>
        <taxon>Oceanibacterium</taxon>
    </lineage>
</organism>
<dbReference type="EMBL" id="FWFR01000001">
    <property type="protein sequence ID" value="SLN34007.1"/>
    <property type="molecule type" value="Genomic_DNA"/>
</dbReference>
<dbReference type="Pfam" id="PF19865">
    <property type="entry name" value="DUF6338"/>
    <property type="match status" value="1"/>
</dbReference>
<dbReference type="InParanoid" id="A0A1Y5S777"/>
<feature type="transmembrane region" description="Helical" evidence="1">
    <location>
        <begin position="41"/>
        <end position="62"/>
    </location>
</feature>
<keyword evidence="1" id="KW-0812">Transmembrane</keyword>
<name>A0A1Y5S777_9PROT</name>
<dbReference type="Proteomes" id="UP000193200">
    <property type="component" value="Unassembled WGS sequence"/>
</dbReference>
<evidence type="ECO:0000313" key="3">
    <source>
        <dbReference type="Proteomes" id="UP000193200"/>
    </source>
</evidence>
<protein>
    <submittedName>
        <fullName evidence="2">Uncharacterized protein</fullName>
    </submittedName>
</protein>
<feature type="transmembrane region" description="Helical" evidence="1">
    <location>
        <begin position="82"/>
        <end position="109"/>
    </location>
</feature>
<proteinExistence type="predicted"/>
<keyword evidence="1" id="KW-1133">Transmembrane helix</keyword>
<evidence type="ECO:0000256" key="1">
    <source>
        <dbReference type="SAM" id="Phobius"/>
    </source>
</evidence>
<feature type="transmembrane region" description="Helical" evidence="1">
    <location>
        <begin position="6"/>
        <end position="29"/>
    </location>
</feature>
<dbReference type="AlphaFoldDB" id="A0A1Y5S777"/>
<gene>
    <name evidence="2" type="ORF">OCH7691_01317</name>
</gene>
<keyword evidence="1" id="KW-0472">Membrane</keyword>
<evidence type="ECO:0000313" key="2">
    <source>
        <dbReference type="EMBL" id="SLN34007.1"/>
    </source>
</evidence>
<dbReference type="RefSeq" id="WP_085882545.1">
    <property type="nucleotide sequence ID" value="NZ_FWFR01000001.1"/>
</dbReference>
<accession>A0A1Y5S777</accession>
<dbReference type="InterPro" id="IPR045919">
    <property type="entry name" value="DUF6338"/>
</dbReference>
<keyword evidence="3" id="KW-1185">Reference proteome</keyword>
<reference evidence="2 3" key="1">
    <citation type="submission" date="2017-03" db="EMBL/GenBank/DDBJ databases">
        <authorList>
            <person name="Afonso C.L."/>
            <person name="Miller P.J."/>
            <person name="Scott M.A."/>
            <person name="Spackman E."/>
            <person name="Goraichik I."/>
            <person name="Dimitrov K.M."/>
            <person name="Suarez D.L."/>
            <person name="Swayne D.E."/>
        </authorList>
    </citation>
    <scope>NUCLEOTIDE SEQUENCE [LARGE SCALE GENOMIC DNA]</scope>
    <source>
        <strain evidence="2 3">CECT 7691</strain>
    </source>
</reference>
<sequence>MDIGSIDTLLLSLFLFLPGFLTASIQSVLKGSAPQTTGTWLATSVVRSLVYAAIGAALLPFISSVEIDFGLPLSKLGEQAGAITLADLITLLLLLYAIAVLWGIATVLARTRSFQEIAFLARLTPIRAETDVFNTLINDEYRDGKGDPPPPNATRAWLRVKESETRTILGRLAYTNVMIERDKPFEVYFDLAYEWSAAGARPITLAGTTGNDLVAYYIRVGTGQSVEFYRTTENWRP</sequence>